<sequence>MDATEHEAIRGYLQTNIIPPKIKSDRYRKKNFVRKCKGIYFQENKLMKIFRKKNGCVKYLEILLVSENDNIIGFYHNVTHPGINTTIDGIRNKYYWNGIYNDVGSYIRTCHDCQTSAALPPQPQRELQPIPPPEKPWCHCGIDFIYNMSRTVLGFQHILVIVCYLSKFVIARPLKTKTSKEILDCLQEIYLSFGVPNILQHDQGTEFSSKLVRKFKRKHDSKDKHNRSEFVEGDEVLVHNIKKAKRLPGTKDLRKYLGPYTVEKVKLSQLVARKDPDSKTAKLPIHLSRKYHSRMNEKAGSTKTGKSKKPKRSCKFPPSDSLDDILNLDTMEETVETPQQHSIYENIDSELLQLKPRILSALVNNTYLTQLHEKLATKAASLTSFNLL</sequence>
<reference evidence="3 4" key="1">
    <citation type="journal article" date="2023" name="BMC Biol.">
        <title>The compact genome of the sponge Oopsacas minuta (Hexactinellida) is lacking key metazoan core genes.</title>
        <authorList>
            <person name="Santini S."/>
            <person name="Schenkelaars Q."/>
            <person name="Jourda C."/>
            <person name="Duchesne M."/>
            <person name="Belahbib H."/>
            <person name="Rocher C."/>
            <person name="Selva M."/>
            <person name="Riesgo A."/>
            <person name="Vervoort M."/>
            <person name="Leys S.P."/>
            <person name="Kodjabachian L."/>
            <person name="Le Bivic A."/>
            <person name="Borchiellini C."/>
            <person name="Claverie J.M."/>
            <person name="Renard E."/>
        </authorList>
    </citation>
    <scope>NUCLEOTIDE SEQUENCE [LARGE SCALE GENOMIC DNA]</scope>
    <source>
        <strain evidence="3">SPO-2</strain>
    </source>
</reference>
<dbReference type="GO" id="GO:0015074">
    <property type="term" value="P:DNA integration"/>
    <property type="evidence" value="ECO:0007669"/>
    <property type="project" value="InterPro"/>
</dbReference>
<dbReference type="InterPro" id="IPR036397">
    <property type="entry name" value="RNaseH_sf"/>
</dbReference>
<dbReference type="PROSITE" id="PS50994">
    <property type="entry name" value="INTEGRASE"/>
    <property type="match status" value="1"/>
</dbReference>
<dbReference type="PANTHER" id="PTHR37984">
    <property type="entry name" value="PROTEIN CBG26694"/>
    <property type="match status" value="1"/>
</dbReference>
<protein>
    <recommendedName>
        <fullName evidence="2">Integrase catalytic domain-containing protein</fullName>
    </recommendedName>
</protein>
<feature type="domain" description="Integrase catalytic" evidence="2">
    <location>
        <begin position="132"/>
        <end position="215"/>
    </location>
</feature>
<proteinExistence type="predicted"/>
<evidence type="ECO:0000313" key="3">
    <source>
        <dbReference type="EMBL" id="KAI6653039.1"/>
    </source>
</evidence>
<dbReference type="Gene3D" id="3.30.420.10">
    <property type="entry name" value="Ribonuclease H-like superfamily/Ribonuclease H"/>
    <property type="match status" value="1"/>
</dbReference>
<dbReference type="Gene3D" id="1.10.340.70">
    <property type="match status" value="1"/>
</dbReference>
<evidence type="ECO:0000313" key="4">
    <source>
        <dbReference type="Proteomes" id="UP001165289"/>
    </source>
</evidence>
<dbReference type="GO" id="GO:0003676">
    <property type="term" value="F:nucleic acid binding"/>
    <property type="evidence" value="ECO:0007669"/>
    <property type="project" value="InterPro"/>
</dbReference>
<dbReference type="Pfam" id="PF00665">
    <property type="entry name" value="rve"/>
    <property type="match status" value="1"/>
</dbReference>
<dbReference type="InterPro" id="IPR012337">
    <property type="entry name" value="RNaseH-like_sf"/>
</dbReference>
<dbReference type="Pfam" id="PF17921">
    <property type="entry name" value="Integrase_H2C2"/>
    <property type="match status" value="1"/>
</dbReference>
<dbReference type="SUPFAM" id="SSF53098">
    <property type="entry name" value="Ribonuclease H-like"/>
    <property type="match status" value="1"/>
</dbReference>
<evidence type="ECO:0000259" key="2">
    <source>
        <dbReference type="PROSITE" id="PS50994"/>
    </source>
</evidence>
<dbReference type="InterPro" id="IPR050951">
    <property type="entry name" value="Retrovirus_Pol_polyprotein"/>
</dbReference>
<dbReference type="EMBL" id="JAKMXF010000295">
    <property type="protein sequence ID" value="KAI6653039.1"/>
    <property type="molecule type" value="Genomic_DNA"/>
</dbReference>
<comment type="caution">
    <text evidence="3">The sequence shown here is derived from an EMBL/GenBank/DDBJ whole genome shotgun (WGS) entry which is preliminary data.</text>
</comment>
<dbReference type="PANTHER" id="PTHR37984:SF5">
    <property type="entry name" value="PROTEIN NYNRIN-LIKE"/>
    <property type="match status" value="1"/>
</dbReference>
<feature type="region of interest" description="Disordered" evidence="1">
    <location>
        <begin position="292"/>
        <end position="319"/>
    </location>
</feature>
<feature type="compositionally biased region" description="Basic residues" evidence="1">
    <location>
        <begin position="305"/>
        <end position="314"/>
    </location>
</feature>
<dbReference type="AlphaFoldDB" id="A0AAV7JVU1"/>
<gene>
    <name evidence="3" type="ORF">LOD99_3875</name>
</gene>
<evidence type="ECO:0000256" key="1">
    <source>
        <dbReference type="SAM" id="MobiDB-lite"/>
    </source>
</evidence>
<keyword evidence="4" id="KW-1185">Reference proteome</keyword>
<accession>A0AAV7JVU1</accession>
<name>A0AAV7JVU1_9METZ</name>
<dbReference type="Proteomes" id="UP001165289">
    <property type="component" value="Unassembled WGS sequence"/>
</dbReference>
<dbReference type="InterPro" id="IPR001584">
    <property type="entry name" value="Integrase_cat-core"/>
</dbReference>
<dbReference type="InterPro" id="IPR041588">
    <property type="entry name" value="Integrase_H2C2"/>
</dbReference>
<organism evidence="3 4">
    <name type="scientific">Oopsacas minuta</name>
    <dbReference type="NCBI Taxonomy" id="111878"/>
    <lineage>
        <taxon>Eukaryota</taxon>
        <taxon>Metazoa</taxon>
        <taxon>Porifera</taxon>
        <taxon>Hexactinellida</taxon>
        <taxon>Hexasterophora</taxon>
        <taxon>Lyssacinosida</taxon>
        <taxon>Leucopsacidae</taxon>
        <taxon>Oopsacas</taxon>
    </lineage>
</organism>